<reference evidence="11 12" key="1">
    <citation type="journal article" date="2017" name="Mol. Ecol.">
        <title>Comparative and population genomic landscape of Phellinus noxius: A hypervariable fungus causing root rot in trees.</title>
        <authorList>
            <person name="Chung C.L."/>
            <person name="Lee T.J."/>
            <person name="Akiba M."/>
            <person name="Lee H.H."/>
            <person name="Kuo T.H."/>
            <person name="Liu D."/>
            <person name="Ke H.M."/>
            <person name="Yokoi T."/>
            <person name="Roa M.B."/>
            <person name="Lu M.J."/>
            <person name="Chang Y.Y."/>
            <person name="Ann P.J."/>
            <person name="Tsai J.N."/>
            <person name="Chen C.Y."/>
            <person name="Tzean S.S."/>
            <person name="Ota Y."/>
            <person name="Hattori T."/>
            <person name="Sahashi N."/>
            <person name="Liou R.F."/>
            <person name="Kikuchi T."/>
            <person name="Tsai I.J."/>
        </authorList>
    </citation>
    <scope>NUCLEOTIDE SEQUENCE [LARGE SCALE GENOMIC DNA]</scope>
    <source>
        <strain evidence="11 12">FFPRI411160</strain>
    </source>
</reference>
<evidence type="ECO:0000313" key="12">
    <source>
        <dbReference type="Proteomes" id="UP000217199"/>
    </source>
</evidence>
<keyword evidence="4" id="KW-0808">Transferase</keyword>
<dbReference type="SUPFAM" id="SSF52172">
    <property type="entry name" value="CheY-like"/>
    <property type="match status" value="1"/>
</dbReference>
<dbReference type="SUPFAM" id="SSF55874">
    <property type="entry name" value="ATPase domain of HSP90 chaperone/DNA topoisomerase II/histidine kinase"/>
    <property type="match status" value="1"/>
</dbReference>
<comment type="caution">
    <text evidence="11">The sequence shown here is derived from an EMBL/GenBank/DDBJ whole genome shotgun (WGS) entry which is preliminary data.</text>
</comment>
<keyword evidence="12" id="KW-1185">Reference proteome</keyword>
<dbReference type="Pfam" id="PF00072">
    <property type="entry name" value="Response_reg"/>
    <property type="match status" value="1"/>
</dbReference>
<keyword evidence="5" id="KW-0418">Kinase</keyword>
<evidence type="ECO:0000256" key="4">
    <source>
        <dbReference type="ARBA" id="ARBA00022679"/>
    </source>
</evidence>
<dbReference type="InterPro" id="IPR001789">
    <property type="entry name" value="Sig_transdc_resp-reg_receiver"/>
</dbReference>
<feature type="transmembrane region" description="Helical" evidence="8">
    <location>
        <begin position="268"/>
        <end position="286"/>
    </location>
</feature>
<dbReference type="InterPro" id="IPR004358">
    <property type="entry name" value="Sig_transdc_His_kin-like_C"/>
</dbReference>
<dbReference type="EMBL" id="NBII01000004">
    <property type="protein sequence ID" value="PAV20068.1"/>
    <property type="molecule type" value="Genomic_DNA"/>
</dbReference>
<evidence type="ECO:0000256" key="2">
    <source>
        <dbReference type="ARBA" id="ARBA00012438"/>
    </source>
</evidence>
<dbReference type="Gene3D" id="3.40.50.2300">
    <property type="match status" value="1"/>
</dbReference>
<feature type="region of interest" description="Disordered" evidence="7">
    <location>
        <begin position="869"/>
        <end position="904"/>
    </location>
</feature>
<accession>A0A286UKH5</accession>
<dbReference type="STRING" id="2282107.A0A286UKH5"/>
<feature type="domain" description="Response regulatory" evidence="10">
    <location>
        <begin position="939"/>
        <end position="1083"/>
    </location>
</feature>
<protein>
    <recommendedName>
        <fullName evidence="2">histidine kinase</fullName>
        <ecNumber evidence="2">2.7.13.3</ecNumber>
    </recommendedName>
</protein>
<evidence type="ECO:0000256" key="3">
    <source>
        <dbReference type="ARBA" id="ARBA00022553"/>
    </source>
</evidence>
<feature type="transmembrane region" description="Helical" evidence="8">
    <location>
        <begin position="298"/>
        <end position="319"/>
    </location>
</feature>
<dbReference type="PANTHER" id="PTHR43047">
    <property type="entry name" value="TWO-COMPONENT HISTIDINE PROTEIN KINASE"/>
    <property type="match status" value="1"/>
</dbReference>
<dbReference type="Proteomes" id="UP000217199">
    <property type="component" value="Unassembled WGS sequence"/>
</dbReference>
<evidence type="ECO:0000256" key="8">
    <source>
        <dbReference type="SAM" id="Phobius"/>
    </source>
</evidence>
<dbReference type="OrthoDB" id="60033at2759"/>
<feature type="transmembrane region" description="Helical" evidence="8">
    <location>
        <begin position="362"/>
        <end position="380"/>
    </location>
</feature>
<feature type="compositionally biased region" description="Low complexity" evidence="7">
    <location>
        <begin position="19"/>
        <end position="37"/>
    </location>
</feature>
<dbReference type="InterPro" id="IPR036890">
    <property type="entry name" value="HATPase_C_sf"/>
</dbReference>
<comment type="catalytic activity">
    <reaction evidence="1">
        <text>ATP + protein L-histidine = ADP + protein N-phospho-L-histidine.</text>
        <dbReference type="EC" id="2.7.13.3"/>
    </reaction>
</comment>
<evidence type="ECO:0000256" key="5">
    <source>
        <dbReference type="ARBA" id="ARBA00022777"/>
    </source>
</evidence>
<dbReference type="GO" id="GO:0000155">
    <property type="term" value="F:phosphorelay sensor kinase activity"/>
    <property type="evidence" value="ECO:0007669"/>
    <property type="project" value="InterPro"/>
</dbReference>
<proteinExistence type="predicted"/>
<feature type="compositionally biased region" description="Polar residues" evidence="7">
    <location>
        <begin position="128"/>
        <end position="141"/>
    </location>
</feature>
<dbReference type="InterPro" id="IPR003594">
    <property type="entry name" value="HATPase_dom"/>
</dbReference>
<evidence type="ECO:0000256" key="6">
    <source>
        <dbReference type="PROSITE-ProRule" id="PRU00169"/>
    </source>
</evidence>
<dbReference type="SMART" id="SM00448">
    <property type="entry name" value="REC"/>
    <property type="match status" value="1"/>
</dbReference>
<feature type="transmembrane region" description="Helical" evidence="8">
    <location>
        <begin position="386"/>
        <end position="405"/>
    </location>
</feature>
<dbReference type="InterPro" id="IPR003661">
    <property type="entry name" value="HisK_dim/P_dom"/>
</dbReference>
<name>A0A286UKH5_9AGAM</name>
<dbReference type="Pfam" id="PF02518">
    <property type="entry name" value="HATPase_c"/>
    <property type="match status" value="1"/>
</dbReference>
<dbReference type="InterPro" id="IPR005467">
    <property type="entry name" value="His_kinase_dom"/>
</dbReference>
<dbReference type="InParanoid" id="A0A286UKH5"/>
<dbReference type="PROSITE" id="PS50110">
    <property type="entry name" value="RESPONSE_REGULATORY"/>
    <property type="match status" value="1"/>
</dbReference>
<dbReference type="CDD" id="cd17546">
    <property type="entry name" value="REC_hyHK_CKI1_RcsC-like"/>
    <property type="match status" value="1"/>
</dbReference>
<dbReference type="Gene3D" id="1.10.287.130">
    <property type="match status" value="1"/>
</dbReference>
<dbReference type="InterPro" id="IPR036097">
    <property type="entry name" value="HisK_dim/P_sf"/>
</dbReference>
<dbReference type="PRINTS" id="PR00344">
    <property type="entry name" value="BCTRLSENSOR"/>
</dbReference>
<keyword evidence="8" id="KW-1133">Transmembrane helix</keyword>
<keyword evidence="3 6" id="KW-0597">Phosphoprotein</keyword>
<organism evidence="11 12">
    <name type="scientific">Pyrrhoderma noxium</name>
    <dbReference type="NCBI Taxonomy" id="2282107"/>
    <lineage>
        <taxon>Eukaryota</taxon>
        <taxon>Fungi</taxon>
        <taxon>Dikarya</taxon>
        <taxon>Basidiomycota</taxon>
        <taxon>Agaricomycotina</taxon>
        <taxon>Agaricomycetes</taxon>
        <taxon>Hymenochaetales</taxon>
        <taxon>Hymenochaetaceae</taxon>
        <taxon>Pyrrhoderma</taxon>
    </lineage>
</organism>
<evidence type="ECO:0000313" key="11">
    <source>
        <dbReference type="EMBL" id="PAV20068.1"/>
    </source>
</evidence>
<dbReference type="CDD" id="cd00082">
    <property type="entry name" value="HisKA"/>
    <property type="match status" value="1"/>
</dbReference>
<feature type="compositionally biased region" description="Polar residues" evidence="7">
    <location>
        <begin position="53"/>
        <end position="75"/>
    </location>
</feature>
<dbReference type="Gene3D" id="3.30.565.10">
    <property type="entry name" value="Histidine kinase-like ATPase, C-terminal domain"/>
    <property type="match status" value="1"/>
</dbReference>
<dbReference type="SUPFAM" id="SSF47384">
    <property type="entry name" value="Homodimeric domain of signal transducing histidine kinase"/>
    <property type="match status" value="1"/>
</dbReference>
<evidence type="ECO:0000259" key="10">
    <source>
        <dbReference type="PROSITE" id="PS50110"/>
    </source>
</evidence>
<evidence type="ECO:0000256" key="7">
    <source>
        <dbReference type="SAM" id="MobiDB-lite"/>
    </source>
</evidence>
<evidence type="ECO:0000259" key="9">
    <source>
        <dbReference type="PROSITE" id="PS50109"/>
    </source>
</evidence>
<feature type="region of interest" description="Disordered" evidence="7">
    <location>
        <begin position="121"/>
        <end position="143"/>
    </location>
</feature>
<dbReference type="InterPro" id="IPR011006">
    <property type="entry name" value="CheY-like_superfamily"/>
</dbReference>
<feature type="modified residue" description="4-aspartylphosphate" evidence="6">
    <location>
        <position position="1018"/>
    </location>
</feature>
<dbReference type="PANTHER" id="PTHR43047:SF66">
    <property type="entry name" value="HISKA"/>
    <property type="match status" value="1"/>
</dbReference>
<dbReference type="GO" id="GO:0009927">
    <property type="term" value="F:histidine phosphotransfer kinase activity"/>
    <property type="evidence" value="ECO:0007669"/>
    <property type="project" value="TreeGrafter"/>
</dbReference>
<feature type="domain" description="Histidine kinase" evidence="9">
    <location>
        <begin position="474"/>
        <end position="772"/>
    </location>
</feature>
<feature type="region of interest" description="Disordered" evidence="7">
    <location>
        <begin position="19"/>
        <end position="103"/>
    </location>
</feature>
<keyword evidence="8" id="KW-0472">Membrane</keyword>
<gene>
    <name evidence="11" type="ORF">PNOK_0500200</name>
</gene>
<feature type="transmembrane region" description="Helical" evidence="8">
    <location>
        <begin position="325"/>
        <end position="350"/>
    </location>
</feature>
<dbReference type="PROSITE" id="PS50109">
    <property type="entry name" value="HIS_KIN"/>
    <property type="match status" value="1"/>
</dbReference>
<dbReference type="SMART" id="SM00387">
    <property type="entry name" value="HATPase_c"/>
    <property type="match status" value="1"/>
</dbReference>
<evidence type="ECO:0000256" key="1">
    <source>
        <dbReference type="ARBA" id="ARBA00000085"/>
    </source>
</evidence>
<keyword evidence="8" id="KW-0812">Transmembrane</keyword>
<feature type="region of interest" description="Disordered" evidence="7">
    <location>
        <begin position="173"/>
        <end position="213"/>
    </location>
</feature>
<dbReference type="GO" id="GO:0005886">
    <property type="term" value="C:plasma membrane"/>
    <property type="evidence" value="ECO:0007669"/>
    <property type="project" value="TreeGrafter"/>
</dbReference>
<sequence length="1090" mass="121199">MGIKLPFFWMAEVETSVRGNSHGLDSSDDSNGSSPLPTSVKNSPSDADKLFTHLSSKSYMHNESNDSDLNGNGITQGDPAVSNILFNPVRDGDDDFESETRGSRMKRRLRKCWDNFLKKLGPEEDMPSETQSIYDGANNTNSDEKADVKLNEQEEEEEANLKPMDVVVVESTWGQGKTELSPSESSDDSDPAKSTGNHRIDPSGTSTGGDIETQLPANPEGFWGLCLPLTIIRWRLWPYSLRFFSPQFADEQAERHYRKEIWNQSKTLALWSSFFFILNWVLGCIFAPKPMQLSDKIFFFGIAPVLTLVIPFLVIFDLFLTKPYIYHTFVVFSVWSWSIYQITTMFACGYYTAHTDCGSKDFLSLFYYTSGLQTIALFGLKQNRFPAMSGAVTFVILAASTIVPIRLTWVRNLLNFVVFQAFLLYVHYGKESNQRRLFSLRDQLKTQFKVTQKAKHNEQQAFESKQRLTSYVFHDNLQVRVPLNTAIVAAQNMSATNAICKEQALEFEALIGSLSMMSKVLNDVLDFHRMDSGSLETVTTPFPFHTLMRSMLIPLELATKSRGLKLFTEYDSKIDITARRAAWEYLKANGKHPPECETFEDYLKAYPGEEGIVGGDEMRIRQVVTNLASNACKFTPAGGTLTIRTKLLFPIQPDASDANPHTELDLERGEHELNAKALDKHNATHHKGLLEMIVIRIEVQDTGYGIKRADLQKGRLFSAFNQTEQGRLQGGKGTGLGLALVRHIVSLSQGRLGVKTKVGEGSTFWVEFPFAVGGKALGASSSSGTTTTQNSDQAAASGERDLFWFGLHDRNALFTSSQKSPGRHVEWSDCVFKNGHKRATSALRGIMDQGGPVELAPTISGYRDHILPTRTIGDPSTGTDVIENGEPSSPQEEGAIDPNAAGREEGTRPRFVELPKNSLFGQLGGPSKSPVAEGDQPLRVLVVDDDQLTRRLMRRMLQRLGCIVSTAENGQVAYEMICDDKRTPASETSPGELGSSVQDLSPIQRDFDGPRYEIILLDNQMPVLSGLELIAKLRELGRTDFVVGVTGNALLSDQEEYYQAGVDHVITKPVFEANLKRVLGIAAERRKKPG</sequence>
<dbReference type="AlphaFoldDB" id="A0A286UKH5"/>
<dbReference type="EC" id="2.7.13.3" evidence="2"/>